<proteinExistence type="predicted"/>
<name>A0A369JWF7_HYPMA</name>
<comment type="caution">
    <text evidence="2">The sequence shown here is derived from an EMBL/GenBank/DDBJ whole genome shotgun (WGS) entry which is preliminary data.</text>
</comment>
<feature type="compositionally biased region" description="Low complexity" evidence="1">
    <location>
        <begin position="150"/>
        <end position="160"/>
    </location>
</feature>
<protein>
    <submittedName>
        <fullName evidence="2">Uncharacterized protein</fullName>
    </submittedName>
</protein>
<evidence type="ECO:0000313" key="3">
    <source>
        <dbReference type="Proteomes" id="UP000076154"/>
    </source>
</evidence>
<reference evidence="2" key="1">
    <citation type="submission" date="2018-04" db="EMBL/GenBank/DDBJ databases">
        <title>Whole genome sequencing of Hypsizygus marmoreus.</title>
        <authorList>
            <person name="Choi I.-G."/>
            <person name="Min B."/>
            <person name="Kim J.-G."/>
            <person name="Kim S."/>
            <person name="Oh Y.-L."/>
            <person name="Kong W.-S."/>
            <person name="Park H."/>
            <person name="Jeong J."/>
            <person name="Song E.-S."/>
        </authorList>
    </citation>
    <scope>NUCLEOTIDE SEQUENCE [LARGE SCALE GENOMIC DNA]</scope>
    <source>
        <strain evidence="2">51987-8</strain>
    </source>
</reference>
<dbReference type="InParanoid" id="A0A369JWF7"/>
<gene>
    <name evidence="2" type="ORF">Hypma_007344</name>
</gene>
<accession>A0A369JWF7</accession>
<feature type="region of interest" description="Disordered" evidence="1">
    <location>
        <begin position="203"/>
        <end position="235"/>
    </location>
</feature>
<evidence type="ECO:0000256" key="1">
    <source>
        <dbReference type="SAM" id="MobiDB-lite"/>
    </source>
</evidence>
<dbReference type="AlphaFoldDB" id="A0A369JWF7"/>
<dbReference type="Proteomes" id="UP000076154">
    <property type="component" value="Unassembled WGS sequence"/>
</dbReference>
<dbReference type="EMBL" id="LUEZ02000041">
    <property type="protein sequence ID" value="RDB24867.1"/>
    <property type="molecule type" value="Genomic_DNA"/>
</dbReference>
<feature type="compositionally biased region" description="Basic and acidic residues" evidence="1">
    <location>
        <begin position="161"/>
        <end position="178"/>
    </location>
</feature>
<keyword evidence="3" id="KW-1185">Reference proteome</keyword>
<organism evidence="2 3">
    <name type="scientific">Hypsizygus marmoreus</name>
    <name type="common">White beech mushroom</name>
    <name type="synonym">Agaricus marmoreus</name>
    <dbReference type="NCBI Taxonomy" id="39966"/>
    <lineage>
        <taxon>Eukaryota</taxon>
        <taxon>Fungi</taxon>
        <taxon>Dikarya</taxon>
        <taxon>Basidiomycota</taxon>
        <taxon>Agaricomycotina</taxon>
        <taxon>Agaricomycetes</taxon>
        <taxon>Agaricomycetidae</taxon>
        <taxon>Agaricales</taxon>
        <taxon>Tricholomatineae</taxon>
        <taxon>Lyophyllaceae</taxon>
        <taxon>Hypsizygus</taxon>
    </lineage>
</organism>
<sequence>MASGPGNAQPLRRLPAVYPCKIDYPLYIVAAAPDNRTPSFWEELKEYVSLRDEVGKLENKLMWKQKQQKSIMVKTRTEEEAERRKGVPVHQIPMREVEGMDPLGLREDEHRYVTARYRMVNLETSLLTYELDAAKRRVVAEQEYLNAVADSAPAPAPTSADENKIDTLTHNDTYDTNKEPPPMGYPPSNPFLFVHVAGPSYFKAHAENPLPPSHPQAPFMEHSPPPDTPSPSHLE</sequence>
<feature type="region of interest" description="Disordered" evidence="1">
    <location>
        <begin position="150"/>
        <end position="185"/>
    </location>
</feature>
<evidence type="ECO:0000313" key="2">
    <source>
        <dbReference type="EMBL" id="RDB24867.1"/>
    </source>
</evidence>